<evidence type="ECO:0000313" key="3">
    <source>
        <dbReference type="Proteomes" id="UP000193240"/>
    </source>
</evidence>
<proteinExistence type="predicted"/>
<reference evidence="2 3" key="1">
    <citation type="journal article" date="2017" name="Genome Announc.">
        <title>Genome sequence of the saprophytic ascomycete Epicoccum nigrum ICMP 19927 strain isolated from New Zealand.</title>
        <authorList>
            <person name="Fokin M."/>
            <person name="Fleetwood D."/>
            <person name="Weir B.S."/>
            <person name="Villas-Boas S.G."/>
        </authorList>
    </citation>
    <scope>NUCLEOTIDE SEQUENCE [LARGE SCALE GENOMIC DNA]</scope>
    <source>
        <strain evidence="2 3">ICMP 19927</strain>
    </source>
</reference>
<accession>A0A1Y2M7Q6</accession>
<feature type="compositionally biased region" description="Basic and acidic residues" evidence="1">
    <location>
        <begin position="187"/>
        <end position="200"/>
    </location>
</feature>
<evidence type="ECO:0000256" key="1">
    <source>
        <dbReference type="SAM" id="MobiDB-lite"/>
    </source>
</evidence>
<dbReference type="Proteomes" id="UP000193240">
    <property type="component" value="Unassembled WGS sequence"/>
</dbReference>
<name>A0A1Y2M7Q6_EPING</name>
<feature type="region of interest" description="Disordered" evidence="1">
    <location>
        <begin position="378"/>
        <end position="404"/>
    </location>
</feature>
<gene>
    <name evidence="2" type="ORF">B5807_03730</name>
</gene>
<organism evidence="2 3">
    <name type="scientific">Epicoccum nigrum</name>
    <name type="common">Soil fungus</name>
    <name type="synonym">Epicoccum purpurascens</name>
    <dbReference type="NCBI Taxonomy" id="105696"/>
    <lineage>
        <taxon>Eukaryota</taxon>
        <taxon>Fungi</taxon>
        <taxon>Dikarya</taxon>
        <taxon>Ascomycota</taxon>
        <taxon>Pezizomycotina</taxon>
        <taxon>Dothideomycetes</taxon>
        <taxon>Pleosporomycetidae</taxon>
        <taxon>Pleosporales</taxon>
        <taxon>Pleosporineae</taxon>
        <taxon>Didymellaceae</taxon>
        <taxon>Epicoccum</taxon>
    </lineage>
</organism>
<keyword evidence="3" id="KW-1185">Reference proteome</keyword>
<feature type="region of interest" description="Disordered" evidence="1">
    <location>
        <begin position="161"/>
        <end position="200"/>
    </location>
</feature>
<sequence>MYKSHPLFITHKNPYKGKQILTIEVKSSLTTDESKTISGQNLVDGLEVCDTAAVAVTGATGGDTLGLGTRVERTARVTGLGADVGLGEASDTALGVADRRTDGADAVAVDTGGGAGAADAGTNGGGGAAGDGDGSAAVVVDAALEGVAGAATDVAVVVAGEGGTSEGSEGGSSRGGGSRAGGTAVTGRDEASGDGETDRAAGRVVDVVGVTAADSGEGGGQSINGLDLELGLLEAGALGQVGSLSGAVLEGLKDELVGSNIDPVGGDASGSALFALAKGGIEVHRVKLLLGILELGDRSVNLDCLGASSSDLGGQGLVSDGDVKVAIDKPGTGKARLGLELVDDLGSLELAGNTNVSLLGIKSQVALHGSQDRRVEAIGSGGRGAIDDGQEGRDGSEECGDLHG</sequence>
<dbReference type="AlphaFoldDB" id="A0A1Y2M7Q6"/>
<dbReference type="InParanoid" id="A0A1Y2M7Q6"/>
<feature type="compositionally biased region" description="Basic and acidic residues" evidence="1">
    <location>
        <begin position="390"/>
        <end position="404"/>
    </location>
</feature>
<feature type="compositionally biased region" description="Gly residues" evidence="1">
    <location>
        <begin position="161"/>
        <end position="180"/>
    </location>
</feature>
<dbReference type="EMBL" id="KZ107840">
    <property type="protein sequence ID" value="OSS52110.1"/>
    <property type="molecule type" value="Genomic_DNA"/>
</dbReference>
<protein>
    <submittedName>
        <fullName evidence="2">Uncharacterized protein</fullName>
    </submittedName>
</protein>
<evidence type="ECO:0000313" key="2">
    <source>
        <dbReference type="EMBL" id="OSS52110.1"/>
    </source>
</evidence>